<dbReference type="CDD" id="cd06135">
    <property type="entry name" value="Orn"/>
    <property type="match status" value="1"/>
</dbReference>
<feature type="domain" description="Exonuclease" evidence="5">
    <location>
        <begin position="9"/>
        <end position="160"/>
    </location>
</feature>
<dbReference type="InterPro" id="IPR013520">
    <property type="entry name" value="Ribonucl_H"/>
</dbReference>
<protein>
    <recommendedName>
        <fullName evidence="5">Exonuclease domain-containing protein</fullName>
    </recommendedName>
</protein>
<dbReference type="InterPro" id="IPR036397">
    <property type="entry name" value="RNaseH_sf"/>
</dbReference>
<accession>A0A9Q0M5E7</accession>
<dbReference type="EMBL" id="JAPWDV010000003">
    <property type="protein sequence ID" value="KAJ6217757.1"/>
    <property type="molecule type" value="Genomic_DNA"/>
</dbReference>
<keyword evidence="2" id="KW-0540">Nuclease</keyword>
<keyword evidence="7" id="KW-1185">Reference proteome</keyword>
<evidence type="ECO:0000256" key="4">
    <source>
        <dbReference type="ARBA" id="ARBA00022839"/>
    </source>
</evidence>
<comment type="similarity">
    <text evidence="1">Belongs to the oligoribonuclease family.</text>
</comment>
<dbReference type="GO" id="GO:0003676">
    <property type="term" value="F:nucleic acid binding"/>
    <property type="evidence" value="ECO:0007669"/>
    <property type="project" value="InterPro"/>
</dbReference>
<dbReference type="Pfam" id="PF00929">
    <property type="entry name" value="RNase_T"/>
    <property type="match status" value="1"/>
</dbReference>
<evidence type="ECO:0000256" key="2">
    <source>
        <dbReference type="ARBA" id="ARBA00022722"/>
    </source>
</evidence>
<keyword evidence="3" id="KW-0378">Hydrolase</keyword>
<dbReference type="NCBIfam" id="NF003765">
    <property type="entry name" value="PRK05359.1"/>
    <property type="match status" value="1"/>
</dbReference>
<dbReference type="PANTHER" id="PTHR11046">
    <property type="entry name" value="OLIGORIBONUCLEASE, MITOCHONDRIAL"/>
    <property type="match status" value="1"/>
</dbReference>
<dbReference type="GO" id="GO:0005739">
    <property type="term" value="C:mitochondrion"/>
    <property type="evidence" value="ECO:0007669"/>
    <property type="project" value="TreeGrafter"/>
</dbReference>
<dbReference type="Gene3D" id="3.30.420.10">
    <property type="entry name" value="Ribonuclease H-like superfamily/Ribonuclease H"/>
    <property type="match status" value="1"/>
</dbReference>
<dbReference type="PANTHER" id="PTHR11046:SF0">
    <property type="entry name" value="OLIGORIBONUCLEASE, MITOCHONDRIAL"/>
    <property type="match status" value="1"/>
</dbReference>
<name>A0A9Q0M5E7_BLOTA</name>
<organism evidence="6 7">
    <name type="scientific">Blomia tropicalis</name>
    <name type="common">Mite</name>
    <dbReference type="NCBI Taxonomy" id="40697"/>
    <lineage>
        <taxon>Eukaryota</taxon>
        <taxon>Metazoa</taxon>
        <taxon>Ecdysozoa</taxon>
        <taxon>Arthropoda</taxon>
        <taxon>Chelicerata</taxon>
        <taxon>Arachnida</taxon>
        <taxon>Acari</taxon>
        <taxon>Acariformes</taxon>
        <taxon>Sarcoptiformes</taxon>
        <taxon>Astigmata</taxon>
        <taxon>Glycyphagoidea</taxon>
        <taxon>Echimyopodidae</taxon>
        <taxon>Blomia</taxon>
    </lineage>
</organism>
<evidence type="ECO:0000259" key="5">
    <source>
        <dbReference type="SMART" id="SM00479"/>
    </source>
</evidence>
<dbReference type="InterPro" id="IPR012337">
    <property type="entry name" value="RNaseH-like_sf"/>
</dbReference>
<evidence type="ECO:0000256" key="1">
    <source>
        <dbReference type="ARBA" id="ARBA00009921"/>
    </source>
</evidence>
<dbReference type="GO" id="GO:0000175">
    <property type="term" value="F:3'-5'-RNA exonuclease activity"/>
    <property type="evidence" value="ECO:0007669"/>
    <property type="project" value="InterPro"/>
</dbReference>
<proteinExistence type="inferred from homology"/>
<reference evidence="6" key="1">
    <citation type="submission" date="2022-12" db="EMBL/GenBank/DDBJ databases">
        <title>Genome assemblies of Blomia tropicalis.</title>
        <authorList>
            <person name="Cui Y."/>
        </authorList>
    </citation>
    <scope>NUCLEOTIDE SEQUENCE</scope>
    <source>
        <tissue evidence="6">Adult mites</tissue>
    </source>
</reference>
<dbReference type="Proteomes" id="UP001142055">
    <property type="component" value="Chromosome 3"/>
</dbReference>
<evidence type="ECO:0000256" key="3">
    <source>
        <dbReference type="ARBA" id="ARBA00022801"/>
    </source>
</evidence>
<dbReference type="SMART" id="SM00479">
    <property type="entry name" value="EXOIII"/>
    <property type="match status" value="1"/>
</dbReference>
<evidence type="ECO:0000313" key="6">
    <source>
        <dbReference type="EMBL" id="KAJ6217757.1"/>
    </source>
</evidence>
<comment type="caution">
    <text evidence="6">The sequence shown here is derived from an EMBL/GenBank/DDBJ whole genome shotgun (WGS) entry which is preliminary data.</text>
</comment>
<dbReference type="AlphaFoldDB" id="A0A9Q0M5E7"/>
<dbReference type="InterPro" id="IPR022894">
    <property type="entry name" value="Oligoribonuclease"/>
</dbReference>
<dbReference type="OMA" id="YMPLIDN"/>
<gene>
    <name evidence="6" type="ORF">RDWZM_008914</name>
</gene>
<evidence type="ECO:0000313" key="7">
    <source>
        <dbReference type="Proteomes" id="UP001142055"/>
    </source>
</evidence>
<sequence>MASSKLINNLIWVDCEMTGLDVDMLDPIHINASRETLDSMGDWCKTHFAKNGLTEQCLNSKITIEEADTLLNDFMMKNKIKNGILAGNSIAYDRKFLNKFCPKFVSNLHYRMVDVSAVKVLVNMWYKDTSFYNKPTEHRALSDIQQSIDELKYYRSKYFKE</sequence>
<dbReference type="SUPFAM" id="SSF53098">
    <property type="entry name" value="Ribonuclease H-like"/>
    <property type="match status" value="1"/>
</dbReference>
<keyword evidence="4" id="KW-0269">Exonuclease</keyword>